<protein>
    <submittedName>
        <fullName evidence="2">Uncharacterized protein</fullName>
    </submittedName>
</protein>
<evidence type="ECO:0000256" key="1">
    <source>
        <dbReference type="SAM" id="MobiDB-lite"/>
    </source>
</evidence>
<gene>
    <name evidence="2" type="ORF">LTR24_009944</name>
</gene>
<name>A0ABR0JXB0_9EURO</name>
<evidence type="ECO:0000313" key="2">
    <source>
        <dbReference type="EMBL" id="KAK5075716.1"/>
    </source>
</evidence>
<reference evidence="2 3" key="1">
    <citation type="submission" date="2023-08" db="EMBL/GenBank/DDBJ databases">
        <title>Black Yeasts Isolated from many extreme environments.</title>
        <authorList>
            <person name="Coleine C."/>
            <person name="Stajich J.E."/>
            <person name="Selbmann L."/>
        </authorList>
    </citation>
    <scope>NUCLEOTIDE SEQUENCE [LARGE SCALE GENOMIC DNA]</scope>
    <source>
        <strain evidence="2 3">CCFEE 5885</strain>
    </source>
</reference>
<proteinExistence type="predicted"/>
<dbReference type="Proteomes" id="UP001345013">
    <property type="component" value="Unassembled WGS sequence"/>
</dbReference>
<accession>A0ABR0JXB0</accession>
<feature type="region of interest" description="Disordered" evidence="1">
    <location>
        <begin position="212"/>
        <end position="236"/>
    </location>
</feature>
<dbReference type="InterPro" id="IPR054208">
    <property type="entry name" value="DUF6914"/>
</dbReference>
<dbReference type="EMBL" id="JAVRRG010000253">
    <property type="protein sequence ID" value="KAK5075716.1"/>
    <property type="molecule type" value="Genomic_DNA"/>
</dbReference>
<keyword evidence="3" id="KW-1185">Reference proteome</keyword>
<evidence type="ECO:0000313" key="3">
    <source>
        <dbReference type="Proteomes" id="UP001345013"/>
    </source>
</evidence>
<comment type="caution">
    <text evidence="2">The sequence shown here is derived from an EMBL/GenBank/DDBJ whole genome shotgun (WGS) entry which is preliminary data.</text>
</comment>
<dbReference type="Pfam" id="PF21858">
    <property type="entry name" value="DUF6914"/>
    <property type="match status" value="1"/>
</dbReference>
<sequence>MSGLLSTPQQRPPFFRSVSSNSQLSIKSSKSLSITRTFTHQKDKLRLYLALFSRGGSAGGGTYGSQISCDSCHWAIVVGPKSPLRTEAGIAYHVVHSTSDFGDTPHFYEETDLAQNPHQARNLLARITVAKVFDEQRIQALLRALAAEAKYRRDSTASTESSSFDLSSISSCLAWVRAAWVTISSDPQKPLKSYFGPNDWEDIESRARKYVKRKRQQGRYNPSTEPADVNWSPSEIPTWNYWENRETTD</sequence>
<organism evidence="2 3">
    <name type="scientific">Lithohypha guttulata</name>
    <dbReference type="NCBI Taxonomy" id="1690604"/>
    <lineage>
        <taxon>Eukaryota</taxon>
        <taxon>Fungi</taxon>
        <taxon>Dikarya</taxon>
        <taxon>Ascomycota</taxon>
        <taxon>Pezizomycotina</taxon>
        <taxon>Eurotiomycetes</taxon>
        <taxon>Chaetothyriomycetidae</taxon>
        <taxon>Chaetothyriales</taxon>
        <taxon>Trichomeriaceae</taxon>
        <taxon>Lithohypha</taxon>
    </lineage>
</organism>